<dbReference type="EMBL" id="CM009306">
    <property type="protein sequence ID" value="KAI9379384.1"/>
    <property type="molecule type" value="Genomic_DNA"/>
</dbReference>
<dbReference type="Proteomes" id="UP000006729">
    <property type="component" value="Chromosome 17"/>
</dbReference>
<sequence>MQHSCAVIFEAKQKVLSNVVDTLSDILEIDSEDKVQLSVSADADLGTIYSITVPVRRLKPEYYDEEDLEALSL</sequence>
<organism evidence="1 2">
    <name type="scientific">Populus trichocarpa</name>
    <name type="common">Western balsam poplar</name>
    <name type="synonym">Populus balsamifera subsp. trichocarpa</name>
    <dbReference type="NCBI Taxonomy" id="3694"/>
    <lineage>
        <taxon>Eukaryota</taxon>
        <taxon>Viridiplantae</taxon>
        <taxon>Streptophyta</taxon>
        <taxon>Embryophyta</taxon>
        <taxon>Tracheophyta</taxon>
        <taxon>Spermatophyta</taxon>
        <taxon>Magnoliopsida</taxon>
        <taxon>eudicotyledons</taxon>
        <taxon>Gunneridae</taxon>
        <taxon>Pentapetalae</taxon>
        <taxon>rosids</taxon>
        <taxon>fabids</taxon>
        <taxon>Malpighiales</taxon>
        <taxon>Salicaceae</taxon>
        <taxon>Saliceae</taxon>
        <taxon>Populus</taxon>
    </lineage>
</organism>
<gene>
    <name evidence="1" type="ORF">POPTR_017G088401v4</name>
</gene>
<keyword evidence="2" id="KW-1185">Reference proteome</keyword>
<reference evidence="1 2" key="1">
    <citation type="journal article" date="2006" name="Science">
        <title>The genome of black cottonwood, Populus trichocarpa (Torr. &amp; Gray).</title>
        <authorList>
            <person name="Tuskan G.A."/>
            <person name="Difazio S."/>
            <person name="Jansson S."/>
            <person name="Bohlmann J."/>
            <person name="Grigoriev I."/>
            <person name="Hellsten U."/>
            <person name="Putnam N."/>
            <person name="Ralph S."/>
            <person name="Rombauts S."/>
            <person name="Salamov A."/>
            <person name="Schein J."/>
            <person name="Sterck L."/>
            <person name="Aerts A."/>
            <person name="Bhalerao R.R."/>
            <person name="Bhalerao R.P."/>
            <person name="Blaudez D."/>
            <person name="Boerjan W."/>
            <person name="Brun A."/>
            <person name="Brunner A."/>
            <person name="Busov V."/>
            <person name="Campbell M."/>
            <person name="Carlson J."/>
            <person name="Chalot M."/>
            <person name="Chapman J."/>
            <person name="Chen G.L."/>
            <person name="Cooper D."/>
            <person name="Coutinho P.M."/>
            <person name="Couturier J."/>
            <person name="Covert S."/>
            <person name="Cronk Q."/>
            <person name="Cunningham R."/>
            <person name="Davis J."/>
            <person name="Degroeve S."/>
            <person name="Dejardin A."/>
            <person name="Depamphilis C."/>
            <person name="Detter J."/>
            <person name="Dirks B."/>
            <person name="Dubchak I."/>
            <person name="Duplessis S."/>
            <person name="Ehlting J."/>
            <person name="Ellis B."/>
            <person name="Gendler K."/>
            <person name="Goodstein D."/>
            <person name="Gribskov M."/>
            <person name="Grimwood J."/>
            <person name="Groover A."/>
            <person name="Gunter L."/>
            <person name="Hamberger B."/>
            <person name="Heinze B."/>
            <person name="Helariutta Y."/>
            <person name="Henrissat B."/>
            <person name="Holligan D."/>
            <person name="Holt R."/>
            <person name="Huang W."/>
            <person name="Islam-Faridi N."/>
            <person name="Jones S."/>
            <person name="Jones-Rhoades M."/>
            <person name="Jorgensen R."/>
            <person name="Joshi C."/>
            <person name="Kangasjarvi J."/>
            <person name="Karlsson J."/>
            <person name="Kelleher C."/>
            <person name="Kirkpatrick R."/>
            <person name="Kirst M."/>
            <person name="Kohler A."/>
            <person name="Kalluri U."/>
            <person name="Larimer F."/>
            <person name="Leebens-Mack J."/>
            <person name="Leple J.C."/>
            <person name="Locascio P."/>
            <person name="Lou Y."/>
            <person name="Lucas S."/>
            <person name="Martin F."/>
            <person name="Montanini B."/>
            <person name="Napoli C."/>
            <person name="Nelson D.R."/>
            <person name="Nelson C."/>
            <person name="Nieminen K."/>
            <person name="Nilsson O."/>
            <person name="Pereda V."/>
            <person name="Peter G."/>
            <person name="Philippe R."/>
            <person name="Pilate G."/>
            <person name="Poliakov A."/>
            <person name="Razumovskaya J."/>
            <person name="Richardson P."/>
            <person name="Rinaldi C."/>
            <person name="Ritland K."/>
            <person name="Rouze P."/>
            <person name="Ryaboy D."/>
            <person name="Schmutz J."/>
            <person name="Schrader J."/>
            <person name="Segerman B."/>
            <person name="Shin H."/>
            <person name="Siddiqui A."/>
            <person name="Sterky F."/>
            <person name="Terry A."/>
            <person name="Tsai C.J."/>
            <person name="Uberbacher E."/>
            <person name="Unneberg P."/>
            <person name="Vahala J."/>
            <person name="Wall K."/>
            <person name="Wessler S."/>
            <person name="Yang G."/>
            <person name="Yin T."/>
            <person name="Douglas C."/>
            <person name="Marra M."/>
            <person name="Sandberg G."/>
            <person name="Van de Peer Y."/>
            <person name="Rokhsar D."/>
        </authorList>
    </citation>
    <scope>NUCLEOTIDE SEQUENCE [LARGE SCALE GENOMIC DNA]</scope>
    <source>
        <strain evidence="2">cv. Nisqually</strain>
    </source>
</reference>
<evidence type="ECO:0000313" key="1">
    <source>
        <dbReference type="EMBL" id="KAI9379384.1"/>
    </source>
</evidence>
<protein>
    <submittedName>
        <fullName evidence="1">Uncharacterized protein</fullName>
    </submittedName>
</protein>
<evidence type="ECO:0000313" key="2">
    <source>
        <dbReference type="Proteomes" id="UP000006729"/>
    </source>
</evidence>
<name>A0ACC0RQN3_POPTR</name>
<proteinExistence type="predicted"/>
<comment type="caution">
    <text evidence="1">The sequence shown here is derived from an EMBL/GenBank/DDBJ whole genome shotgun (WGS) entry which is preliminary data.</text>
</comment>
<accession>A0ACC0RQN3</accession>